<organism evidence="1 2">
    <name type="scientific">Billgrantia tianxiuensis</name>
    <dbReference type="NCBI Taxonomy" id="2497861"/>
    <lineage>
        <taxon>Bacteria</taxon>
        <taxon>Pseudomonadati</taxon>
        <taxon>Pseudomonadota</taxon>
        <taxon>Gammaproteobacteria</taxon>
        <taxon>Oceanospirillales</taxon>
        <taxon>Halomonadaceae</taxon>
        <taxon>Billgrantia</taxon>
    </lineage>
</organism>
<dbReference type="KEGG" id="htx:EKK97_18920"/>
<name>A0A6I6SKY4_9GAMM</name>
<accession>A0A6I6SKY4</accession>
<dbReference type="EMBL" id="CP035042">
    <property type="protein sequence ID" value="QHC51249.1"/>
    <property type="molecule type" value="Genomic_DNA"/>
</dbReference>
<dbReference type="Proteomes" id="UP000464013">
    <property type="component" value="Chromosome"/>
</dbReference>
<evidence type="ECO:0000313" key="1">
    <source>
        <dbReference type="EMBL" id="QHC51249.1"/>
    </source>
</evidence>
<dbReference type="RefSeq" id="WP_159554303.1">
    <property type="nucleotide sequence ID" value="NZ_CP035042.1"/>
</dbReference>
<reference evidence="1 2" key="1">
    <citation type="submission" date="2019-01" db="EMBL/GenBank/DDBJ databases">
        <title>Complete genome of a denitifying bacterium Halomons sp. BC-M4-5.</title>
        <authorList>
            <person name="Wang L."/>
            <person name="Shao Z."/>
        </authorList>
    </citation>
    <scope>NUCLEOTIDE SEQUENCE [LARGE SCALE GENOMIC DNA]</scope>
    <source>
        <strain evidence="1 2">BC-M4-5</strain>
    </source>
</reference>
<evidence type="ECO:0000313" key="2">
    <source>
        <dbReference type="Proteomes" id="UP000464013"/>
    </source>
</evidence>
<protein>
    <submittedName>
        <fullName evidence="1">Uncharacterized protein</fullName>
    </submittedName>
</protein>
<sequence length="62" mass="7045">MKKASNKQARVEPIYEASDLNQTVIGWNVVDESDPDNEVVVSEHETQREAIQAAEAFEQREN</sequence>
<keyword evidence="2" id="KW-1185">Reference proteome</keyword>
<dbReference type="OrthoDB" id="6171920at2"/>
<proteinExistence type="predicted"/>
<gene>
    <name evidence="1" type="ORF">EKK97_18920</name>
</gene>
<dbReference type="AlphaFoldDB" id="A0A6I6SKY4"/>